<dbReference type="EMBL" id="JAHRIN010001430">
    <property type="protein sequence ID" value="MEQ2191900.1"/>
    <property type="molecule type" value="Genomic_DNA"/>
</dbReference>
<protein>
    <submittedName>
        <fullName evidence="1">Uncharacterized protein</fullName>
    </submittedName>
</protein>
<evidence type="ECO:0000313" key="2">
    <source>
        <dbReference type="Proteomes" id="UP001434883"/>
    </source>
</evidence>
<accession>A0ABV0Q7Y2</accession>
<gene>
    <name evidence="1" type="ORF">XENOCAPTIV_004137</name>
</gene>
<evidence type="ECO:0000313" key="1">
    <source>
        <dbReference type="EMBL" id="MEQ2191900.1"/>
    </source>
</evidence>
<sequence>MEVTTGREEGSLLTHQKQSLGWKHFSPGILKQLAKAEGRVHNKIYVTATTDSLSRESTARPPSRWVLLVNIKFVKQENAFFYKIINCTRTILSELKCSITAAIRLCNSFFSAKQHVFVGKQTADGHLGFEWCVRCPQKKILTATLL</sequence>
<organism evidence="1 2">
    <name type="scientific">Xenoophorus captivus</name>
    <dbReference type="NCBI Taxonomy" id="1517983"/>
    <lineage>
        <taxon>Eukaryota</taxon>
        <taxon>Metazoa</taxon>
        <taxon>Chordata</taxon>
        <taxon>Craniata</taxon>
        <taxon>Vertebrata</taxon>
        <taxon>Euteleostomi</taxon>
        <taxon>Actinopterygii</taxon>
        <taxon>Neopterygii</taxon>
        <taxon>Teleostei</taxon>
        <taxon>Neoteleostei</taxon>
        <taxon>Acanthomorphata</taxon>
        <taxon>Ovalentaria</taxon>
        <taxon>Atherinomorphae</taxon>
        <taxon>Cyprinodontiformes</taxon>
        <taxon>Goodeidae</taxon>
        <taxon>Xenoophorus</taxon>
    </lineage>
</organism>
<reference evidence="1 2" key="1">
    <citation type="submission" date="2021-06" db="EMBL/GenBank/DDBJ databases">
        <authorList>
            <person name="Palmer J.M."/>
        </authorList>
    </citation>
    <scope>NUCLEOTIDE SEQUENCE [LARGE SCALE GENOMIC DNA]</scope>
    <source>
        <strain evidence="1 2">XC_2019</strain>
        <tissue evidence="1">Muscle</tissue>
    </source>
</reference>
<proteinExistence type="predicted"/>
<name>A0ABV0Q7Y2_9TELE</name>
<keyword evidence="2" id="KW-1185">Reference proteome</keyword>
<comment type="caution">
    <text evidence="1">The sequence shown here is derived from an EMBL/GenBank/DDBJ whole genome shotgun (WGS) entry which is preliminary data.</text>
</comment>
<dbReference type="Proteomes" id="UP001434883">
    <property type="component" value="Unassembled WGS sequence"/>
</dbReference>